<comment type="caution">
    <text evidence="8">The sequence shown here is derived from an EMBL/GenBank/DDBJ whole genome shotgun (WGS) entry which is preliminary data.</text>
</comment>
<dbReference type="PANTHER" id="PTHR43014">
    <property type="entry name" value="MERCURIC REDUCTASE"/>
    <property type="match status" value="1"/>
</dbReference>
<keyword evidence="3 4" id="KW-0274">FAD</keyword>
<dbReference type="PANTHER" id="PTHR43014:SF5">
    <property type="entry name" value="GLUTATHIONE REDUCTASE (NADPH)"/>
    <property type="match status" value="1"/>
</dbReference>
<gene>
    <name evidence="8" type="ORF">IV55_GL001687</name>
</gene>
<reference evidence="8 9" key="1">
    <citation type="journal article" date="2015" name="Genome Announc.">
        <title>Expanding the biotechnology potential of lactobacilli through comparative genomics of 213 strains and associated genera.</title>
        <authorList>
            <person name="Sun Z."/>
            <person name="Harris H.M."/>
            <person name="McCann A."/>
            <person name="Guo C."/>
            <person name="Argimon S."/>
            <person name="Zhang W."/>
            <person name="Yang X."/>
            <person name="Jeffery I.B."/>
            <person name="Cooney J.C."/>
            <person name="Kagawa T.F."/>
            <person name="Liu W."/>
            <person name="Song Y."/>
            <person name="Salvetti E."/>
            <person name="Wrobel A."/>
            <person name="Rasinkangas P."/>
            <person name="Parkhill J."/>
            <person name="Rea M.C."/>
            <person name="O'Sullivan O."/>
            <person name="Ritari J."/>
            <person name="Douillard F.P."/>
            <person name="Paul Ross R."/>
            <person name="Yang R."/>
            <person name="Briner A.E."/>
            <person name="Felis G.E."/>
            <person name="de Vos W.M."/>
            <person name="Barrangou R."/>
            <person name="Klaenhammer T.R."/>
            <person name="Caufield P.W."/>
            <person name="Cui Y."/>
            <person name="Zhang H."/>
            <person name="O'Toole P.W."/>
        </authorList>
    </citation>
    <scope>NUCLEOTIDE SEQUENCE [LARGE SCALE GENOMIC DNA]</scope>
    <source>
        <strain evidence="8 9">DSM 22696</strain>
    </source>
</reference>
<dbReference type="InterPro" id="IPR036188">
    <property type="entry name" value="FAD/NAD-bd_sf"/>
</dbReference>
<feature type="binding site" evidence="4">
    <location>
        <begin position="177"/>
        <end position="184"/>
    </location>
    <ligand>
        <name>NAD(+)</name>
        <dbReference type="ChEBI" id="CHEBI:57540"/>
    </ligand>
</feature>
<accession>A0A0R2LA53</accession>
<sequence>MNGGNDMSDYDQLILGGGPGGLALAYELKAAGKKVAVVEENLWGGTCPNRGCDPKKILVAAVEAKRHAEYMQGEGIDGTTSINWPDLMRNKFAYTDAIPSGTLSGLQQAHIETLTGHARFNADGSVNVDDQTVTAEQMIIATGQRPARLNIDGGELIQTSTDFLNMRELPKRLTFIGGGYIAFELADIANAAGAEVHMLLHNDRPLKAFDQELVSDLVNQLWADGVKFELNVDVTHVAKTDEGLVISNDDGFTLTTNAVIGATGRIANVDTLNLAAVGVQADAKGVVVNDHLQTTNPRIYALGDVVAKPGVPKLTPVAGFDARYLAGQLTGTTTAPIAYPAIPTVIFGVPRLATVGISTAAATDDAKLRIKTIDMTHWYTYNRIHDPKAKVKVVLNQAGELVGASVLSSVADEMINYLTFLINRHATAQALNDMVLAYPTPASDLGYVF</sequence>
<evidence type="ECO:0000256" key="2">
    <source>
        <dbReference type="ARBA" id="ARBA00022630"/>
    </source>
</evidence>
<dbReference type="SUPFAM" id="SSF51905">
    <property type="entry name" value="FAD/NAD(P)-binding domain"/>
    <property type="match status" value="1"/>
</dbReference>
<dbReference type="SUPFAM" id="SSF55424">
    <property type="entry name" value="FAD/NAD-linked reductases, dimerisation (C-terminal) domain"/>
    <property type="match status" value="1"/>
</dbReference>
<keyword evidence="2" id="KW-0285">Flavoprotein</keyword>
<dbReference type="EMBL" id="JQCB01000006">
    <property type="protein sequence ID" value="KRN96010.1"/>
    <property type="molecule type" value="Genomic_DNA"/>
</dbReference>
<evidence type="ECO:0000256" key="4">
    <source>
        <dbReference type="PIRSR" id="PIRSR000350-3"/>
    </source>
</evidence>
<dbReference type="Gene3D" id="3.30.390.30">
    <property type="match status" value="1"/>
</dbReference>
<keyword evidence="4" id="KW-0520">NAD</keyword>
<proteinExistence type="inferred from homology"/>
<dbReference type="PIRSF" id="PIRSF000350">
    <property type="entry name" value="Mercury_reductase_MerA"/>
    <property type="match status" value="1"/>
</dbReference>
<evidence type="ECO:0000256" key="5">
    <source>
        <dbReference type="PIRSR" id="PIRSR000350-4"/>
    </source>
</evidence>
<dbReference type="InterPro" id="IPR023753">
    <property type="entry name" value="FAD/NAD-binding_dom"/>
</dbReference>
<dbReference type="InterPro" id="IPR001100">
    <property type="entry name" value="Pyr_nuc-diS_OxRdtase"/>
</dbReference>
<protein>
    <submittedName>
        <fullName evidence="8">Glutathione reductase</fullName>
    </submittedName>
</protein>
<dbReference type="Proteomes" id="UP000051139">
    <property type="component" value="Unassembled WGS sequence"/>
</dbReference>
<feature type="disulfide bond" description="Redox-active" evidence="5">
    <location>
        <begin position="47"/>
        <end position="52"/>
    </location>
</feature>
<dbReference type="AlphaFoldDB" id="A0A0R2LA53"/>
<feature type="binding site" evidence="4">
    <location>
        <position position="304"/>
    </location>
    <ligand>
        <name>FAD</name>
        <dbReference type="ChEBI" id="CHEBI:57692"/>
    </ligand>
</feature>
<dbReference type="PATRIC" id="fig|348151.3.peg.1740"/>
<evidence type="ECO:0000313" key="8">
    <source>
        <dbReference type="EMBL" id="KRN96010.1"/>
    </source>
</evidence>
<dbReference type="Pfam" id="PF02852">
    <property type="entry name" value="Pyr_redox_dim"/>
    <property type="match status" value="1"/>
</dbReference>
<keyword evidence="4" id="KW-0547">Nucleotide-binding</keyword>
<evidence type="ECO:0000259" key="6">
    <source>
        <dbReference type="Pfam" id="PF02852"/>
    </source>
</evidence>
<dbReference type="Pfam" id="PF07992">
    <property type="entry name" value="Pyr_redox_2"/>
    <property type="match status" value="1"/>
</dbReference>
<comment type="similarity">
    <text evidence="1">Belongs to the class-I pyridine nucleotide-disulfide oxidoreductase family.</text>
</comment>
<keyword evidence="9" id="KW-1185">Reference proteome</keyword>
<feature type="binding site" evidence="4">
    <location>
        <position position="56"/>
    </location>
    <ligand>
        <name>FAD</name>
        <dbReference type="ChEBI" id="CHEBI:57692"/>
    </ligand>
</feature>
<feature type="domain" description="Pyridine nucleotide-disulphide oxidoreductase dimerisation" evidence="6">
    <location>
        <begin position="342"/>
        <end position="442"/>
    </location>
</feature>
<dbReference type="STRING" id="348151.IV55_GL001687"/>
<name>A0A0R2LA53_9LACO</name>
<dbReference type="InterPro" id="IPR004099">
    <property type="entry name" value="Pyr_nucl-diS_OxRdtase_dimer"/>
</dbReference>
<feature type="domain" description="FAD/NAD(P)-binding" evidence="7">
    <location>
        <begin position="11"/>
        <end position="319"/>
    </location>
</feature>
<comment type="cofactor">
    <cofactor evidence="4">
        <name>FAD</name>
        <dbReference type="ChEBI" id="CHEBI:57692"/>
    </cofactor>
    <text evidence="4">Binds 1 FAD per subunit.</text>
</comment>
<dbReference type="GO" id="GO:0016491">
    <property type="term" value="F:oxidoreductase activity"/>
    <property type="evidence" value="ECO:0007669"/>
    <property type="project" value="InterPro"/>
</dbReference>
<dbReference type="PRINTS" id="PR00411">
    <property type="entry name" value="PNDRDTASEI"/>
</dbReference>
<dbReference type="InterPro" id="IPR016156">
    <property type="entry name" value="FAD/NAD-linked_Rdtase_dimer_sf"/>
</dbReference>
<evidence type="ECO:0000256" key="3">
    <source>
        <dbReference type="ARBA" id="ARBA00022827"/>
    </source>
</evidence>
<dbReference type="PRINTS" id="PR00368">
    <property type="entry name" value="FADPNR"/>
</dbReference>
<evidence type="ECO:0000313" key="9">
    <source>
        <dbReference type="Proteomes" id="UP000051139"/>
    </source>
</evidence>
<dbReference type="GO" id="GO:0000166">
    <property type="term" value="F:nucleotide binding"/>
    <property type="evidence" value="ECO:0007669"/>
    <property type="project" value="UniProtKB-KW"/>
</dbReference>
<evidence type="ECO:0000256" key="1">
    <source>
        <dbReference type="ARBA" id="ARBA00007532"/>
    </source>
</evidence>
<evidence type="ECO:0000259" key="7">
    <source>
        <dbReference type="Pfam" id="PF07992"/>
    </source>
</evidence>
<feature type="binding site" evidence="4">
    <location>
        <position position="264"/>
    </location>
    <ligand>
        <name>NAD(+)</name>
        <dbReference type="ChEBI" id="CHEBI:57540"/>
    </ligand>
</feature>
<organism evidence="8 9">
    <name type="scientific">Furfurilactobacillus siliginis</name>
    <dbReference type="NCBI Taxonomy" id="348151"/>
    <lineage>
        <taxon>Bacteria</taxon>
        <taxon>Bacillati</taxon>
        <taxon>Bacillota</taxon>
        <taxon>Bacilli</taxon>
        <taxon>Lactobacillales</taxon>
        <taxon>Lactobacillaceae</taxon>
        <taxon>Furfurilactobacillus</taxon>
    </lineage>
</organism>
<dbReference type="Gene3D" id="3.50.50.60">
    <property type="entry name" value="FAD/NAD(P)-binding domain"/>
    <property type="match status" value="2"/>
</dbReference>